<dbReference type="eggNOG" id="COG0346">
    <property type="taxonomic scope" value="Bacteria"/>
</dbReference>
<gene>
    <name evidence="1" type="ORF">PAALTS15_05668</name>
</gene>
<accession>S9U122</accession>
<evidence type="ECO:0000313" key="2">
    <source>
        <dbReference type="Proteomes" id="UP000015344"/>
    </source>
</evidence>
<dbReference type="EMBL" id="ATMT01000020">
    <property type="protein sequence ID" value="EPY08191.1"/>
    <property type="molecule type" value="Genomic_DNA"/>
</dbReference>
<dbReference type="AlphaFoldDB" id="S9U122"/>
<dbReference type="Proteomes" id="UP000015344">
    <property type="component" value="Unassembled WGS sequence"/>
</dbReference>
<sequence>MDLRTDISNWMPITVFEINKVFSDMPLQWCIAGGWALDLHLCKQTREHSDIDVIITRDEQLIAYQNLKRDWMLYKAQDGKLDLWEDGEYLKSTEDIWASKSSETPWAFQIMIIDTEENFWTYKRDKSVRRPLDEICLKTVEGIPYLRPEIQLLHKAGSSQVREKDHNDFQTMLPSLLPQEKAWLKSSLNRQFPEGHAWVKFL</sequence>
<organism evidence="1 2">
    <name type="scientific">Paenibacillus alvei TS-15</name>
    <dbReference type="NCBI Taxonomy" id="1117108"/>
    <lineage>
        <taxon>Bacteria</taxon>
        <taxon>Bacillati</taxon>
        <taxon>Bacillota</taxon>
        <taxon>Bacilli</taxon>
        <taxon>Bacillales</taxon>
        <taxon>Paenibacillaceae</taxon>
        <taxon>Paenibacillus</taxon>
    </lineage>
</organism>
<protein>
    <recommendedName>
        <fullName evidence="3">Aminoglycoside-2''-adenylyltransferase</fullName>
    </recommendedName>
</protein>
<proteinExistence type="predicted"/>
<dbReference type="Pfam" id="PF10706">
    <property type="entry name" value="Aminoglyc_resit"/>
    <property type="match status" value="1"/>
</dbReference>
<name>S9U122_PAEAL</name>
<dbReference type="Gene3D" id="3.30.460.40">
    <property type="match status" value="1"/>
</dbReference>
<comment type="caution">
    <text evidence="1">The sequence shown here is derived from an EMBL/GenBank/DDBJ whole genome shotgun (WGS) entry which is preliminary data.</text>
</comment>
<evidence type="ECO:0008006" key="3">
    <source>
        <dbReference type="Google" id="ProtNLM"/>
    </source>
</evidence>
<evidence type="ECO:0000313" key="1">
    <source>
        <dbReference type="EMBL" id="EPY08191.1"/>
    </source>
</evidence>
<dbReference type="InterPro" id="IPR019646">
    <property type="entry name" value="Aminoglyc_AdlTrfase"/>
</dbReference>
<reference evidence="1 2" key="1">
    <citation type="submission" date="2013-05" db="EMBL/GenBank/DDBJ databases">
        <authorList>
            <person name="Strain E.A."/>
            <person name="Brown E."/>
            <person name="Allard M.W."/>
            <person name="Luo Y.L."/>
        </authorList>
    </citation>
    <scope>NUCLEOTIDE SEQUENCE [LARGE SCALE GENOMIC DNA]</scope>
    <source>
        <strain evidence="1 2">TS-15</strain>
    </source>
</reference>
<dbReference type="RefSeq" id="WP_021258641.1">
    <property type="nucleotide sequence ID" value="NZ_ATMT01000020.1"/>
</dbReference>